<accession>L0IA59</accession>
<sequence>MASNSTTGDRESRDSTRSGRIFVALLVCVLAVSLLTVGLAGPTLAADSSVECAAGSGGGPVYVTDSGLEVADNATAADESYPAFPDAETVSLEDVNVSFSAAGPADLRLEERSADFTCVAAVNASANDVLIGPAEGPGMTINGSLEALSFGPLDFESDDAADLTYDANDSVTLTIDDTGLDEGETVAFESLGSDTIDAEVDADSNGTFSVELPAGDYELALSTASSGGGLPGLPPPPPDDEPAAFEYSEIALESTEIGAGEEITVSATATNVGEASGSHTVELLVNGEVVGEESVYLAGGSSETITFTTVLDDAGTTGISLGDESVGTVTVTDEEPGSDNSGGTDPGSDDDGEATPDPESEIDEGSETPWLLITIGLLAIVTAGVGVAYSQGHLDPYLSE</sequence>
<dbReference type="Pfam" id="PF07705">
    <property type="entry name" value="CARDB"/>
    <property type="match status" value="1"/>
</dbReference>
<feature type="domain" description="CARDB" evidence="3">
    <location>
        <begin position="252"/>
        <end position="334"/>
    </location>
</feature>
<gene>
    <name evidence="4" type="ordered locus">Halru_0155</name>
</gene>
<dbReference type="KEGG" id="hru:Halru_0155"/>
<evidence type="ECO:0000256" key="1">
    <source>
        <dbReference type="SAM" id="MobiDB-lite"/>
    </source>
</evidence>
<evidence type="ECO:0000313" key="5">
    <source>
        <dbReference type="Proteomes" id="UP000010846"/>
    </source>
</evidence>
<dbReference type="HOGENOM" id="CLU_688126_0_0_2"/>
<keyword evidence="2" id="KW-0812">Transmembrane</keyword>
<feature type="transmembrane region" description="Helical" evidence="2">
    <location>
        <begin position="21"/>
        <end position="41"/>
    </location>
</feature>
<evidence type="ECO:0000313" key="4">
    <source>
        <dbReference type="EMBL" id="AGB14807.1"/>
    </source>
</evidence>
<dbReference type="eggNOG" id="arCOG07560">
    <property type="taxonomic scope" value="Archaea"/>
</dbReference>
<feature type="region of interest" description="Disordered" evidence="1">
    <location>
        <begin position="318"/>
        <end position="367"/>
    </location>
</feature>
<dbReference type="AlphaFoldDB" id="L0IA59"/>
<evidence type="ECO:0000256" key="2">
    <source>
        <dbReference type="SAM" id="Phobius"/>
    </source>
</evidence>
<proteinExistence type="predicted"/>
<dbReference type="EMBL" id="CP003050">
    <property type="protein sequence ID" value="AGB14807.1"/>
    <property type="molecule type" value="Genomic_DNA"/>
</dbReference>
<evidence type="ECO:0000259" key="3">
    <source>
        <dbReference type="Pfam" id="PF07705"/>
    </source>
</evidence>
<keyword evidence="2" id="KW-0472">Membrane</keyword>
<feature type="compositionally biased region" description="Acidic residues" evidence="1">
    <location>
        <begin position="347"/>
        <end position="366"/>
    </location>
</feature>
<dbReference type="InterPro" id="IPR011635">
    <property type="entry name" value="CARDB"/>
</dbReference>
<dbReference type="Gene3D" id="2.60.40.10">
    <property type="entry name" value="Immunoglobulins"/>
    <property type="match status" value="1"/>
</dbReference>
<protein>
    <submittedName>
        <fullName evidence="4">CARDB domain-containing protein</fullName>
    </submittedName>
</protein>
<name>L0IA59_HALRX</name>
<dbReference type="Proteomes" id="UP000010846">
    <property type="component" value="Chromosome"/>
</dbReference>
<keyword evidence="5" id="KW-1185">Reference proteome</keyword>
<organism evidence="4 5">
    <name type="scientific">Halovivax ruber (strain DSM 18193 / JCM 13892 / XH-70)</name>
    <dbReference type="NCBI Taxonomy" id="797302"/>
    <lineage>
        <taxon>Archaea</taxon>
        <taxon>Methanobacteriati</taxon>
        <taxon>Methanobacteriota</taxon>
        <taxon>Stenosarchaea group</taxon>
        <taxon>Halobacteria</taxon>
        <taxon>Halobacteriales</taxon>
        <taxon>Natrialbaceae</taxon>
        <taxon>Halovivax</taxon>
    </lineage>
</organism>
<reference evidence="4" key="1">
    <citation type="submission" date="2011-09" db="EMBL/GenBank/DDBJ databases">
        <title>Complete sequence of Halovivax ruber XH-70.</title>
        <authorList>
            <consortium name="US DOE Joint Genome Institute"/>
            <person name="Lucas S."/>
            <person name="Han J."/>
            <person name="Lapidus A."/>
            <person name="Cheng J.-F."/>
            <person name="Goodwin L."/>
            <person name="Pitluck S."/>
            <person name="Peters L."/>
            <person name="Mikhailova N."/>
            <person name="Davenport K."/>
            <person name="Detter J.C."/>
            <person name="Han C."/>
            <person name="Tapia R."/>
            <person name="Land M."/>
            <person name="Hauser L."/>
            <person name="Kyrpides N."/>
            <person name="Ivanova N."/>
            <person name="Pagani I."/>
            <person name="Sproer C."/>
            <person name="Anderson I."/>
            <person name="Woyke T."/>
        </authorList>
    </citation>
    <scope>NUCLEOTIDE SEQUENCE</scope>
    <source>
        <strain evidence="4">XH-70</strain>
    </source>
</reference>
<dbReference type="InterPro" id="IPR013783">
    <property type="entry name" value="Ig-like_fold"/>
</dbReference>
<keyword evidence="2" id="KW-1133">Transmembrane helix</keyword>